<organism evidence="1">
    <name type="scientific">marine metagenome</name>
    <dbReference type="NCBI Taxonomy" id="408172"/>
    <lineage>
        <taxon>unclassified sequences</taxon>
        <taxon>metagenomes</taxon>
        <taxon>ecological metagenomes</taxon>
    </lineage>
</organism>
<name>A0A382FAF6_9ZZZZ</name>
<sequence>MIVARQYSINKKIYCVHFIWPYRSHDDPYAVLPKTHQKLDLKFNSQIPEDKEVEASILQTYHIPKETKESFFSRFKKTLTCVTK</sequence>
<accession>A0A382FAF6</accession>
<reference evidence="1" key="1">
    <citation type="submission" date="2018-05" db="EMBL/GenBank/DDBJ databases">
        <authorList>
            <person name="Lanie J.A."/>
            <person name="Ng W.-L."/>
            <person name="Kazmierczak K.M."/>
            <person name="Andrzejewski T.M."/>
            <person name="Davidsen T.M."/>
            <person name="Wayne K.J."/>
            <person name="Tettelin H."/>
            <person name="Glass J.I."/>
            <person name="Rusch D."/>
            <person name="Podicherti R."/>
            <person name="Tsui H.-C.T."/>
            <person name="Winkler M.E."/>
        </authorList>
    </citation>
    <scope>NUCLEOTIDE SEQUENCE</scope>
</reference>
<dbReference type="EMBL" id="UINC01048494">
    <property type="protein sequence ID" value="SVB59087.1"/>
    <property type="molecule type" value="Genomic_DNA"/>
</dbReference>
<dbReference type="AlphaFoldDB" id="A0A382FAF6"/>
<gene>
    <name evidence="1" type="ORF">METZ01_LOCUS211941</name>
</gene>
<evidence type="ECO:0000313" key="1">
    <source>
        <dbReference type="EMBL" id="SVB59087.1"/>
    </source>
</evidence>
<protein>
    <submittedName>
        <fullName evidence="1">Uncharacterized protein</fullName>
    </submittedName>
</protein>
<proteinExistence type="predicted"/>